<feature type="compositionally biased region" description="Basic and acidic residues" evidence="1">
    <location>
        <begin position="105"/>
        <end position="118"/>
    </location>
</feature>
<gene>
    <name evidence="2" type="ORF">PLEPLA_LOCUS47751</name>
</gene>
<feature type="region of interest" description="Disordered" evidence="1">
    <location>
        <begin position="1"/>
        <end position="52"/>
    </location>
</feature>
<feature type="region of interest" description="Disordered" evidence="1">
    <location>
        <begin position="137"/>
        <end position="191"/>
    </location>
</feature>
<name>A0A9N7ZFA4_PLEPL</name>
<organism evidence="2 3">
    <name type="scientific">Pleuronectes platessa</name>
    <name type="common">European plaice</name>
    <dbReference type="NCBI Taxonomy" id="8262"/>
    <lineage>
        <taxon>Eukaryota</taxon>
        <taxon>Metazoa</taxon>
        <taxon>Chordata</taxon>
        <taxon>Craniata</taxon>
        <taxon>Vertebrata</taxon>
        <taxon>Euteleostomi</taxon>
        <taxon>Actinopterygii</taxon>
        <taxon>Neopterygii</taxon>
        <taxon>Teleostei</taxon>
        <taxon>Neoteleostei</taxon>
        <taxon>Acanthomorphata</taxon>
        <taxon>Carangaria</taxon>
        <taxon>Pleuronectiformes</taxon>
        <taxon>Pleuronectoidei</taxon>
        <taxon>Pleuronectidae</taxon>
        <taxon>Pleuronectes</taxon>
    </lineage>
</organism>
<evidence type="ECO:0000313" key="3">
    <source>
        <dbReference type="Proteomes" id="UP001153269"/>
    </source>
</evidence>
<keyword evidence="3" id="KW-1185">Reference proteome</keyword>
<comment type="caution">
    <text evidence="2">The sequence shown here is derived from an EMBL/GenBank/DDBJ whole genome shotgun (WGS) entry which is preliminary data.</text>
</comment>
<accession>A0A9N7ZFA4</accession>
<dbReference type="Proteomes" id="UP001153269">
    <property type="component" value="Unassembled WGS sequence"/>
</dbReference>
<feature type="compositionally biased region" description="Basic and acidic residues" evidence="1">
    <location>
        <begin position="170"/>
        <end position="183"/>
    </location>
</feature>
<feature type="compositionally biased region" description="Acidic residues" evidence="1">
    <location>
        <begin position="92"/>
        <end position="104"/>
    </location>
</feature>
<sequence>MRRRMRRRIGNAVPPPPPVVTVTRDRGKTAGLNVSGTAGLGSVEGHSKAEEGHRASLEVWSATSSNITSNQTAVVGTQCLKTVSDERRREGDEEEEEEEEEEELFGEKAERTSEDKRNSVKGLTASVQMEVASERLTAAATEPMIPPQKCESRDPQTEEADAQSDGCETLADRSGETGGNKKEEEEEEEDEEGILAALSRSLGGGWDERKLSVRGAEAMATLTRTVIVIQQDDSRSDKLQSTICRVIALPSSSVPPPCSHFPLLLISSLILSLRAAGASYICACDVATEIEEKAPAFEPSAQLSDICRVKISCLTRGELSGVEFNICSAAQVGAVTTGAPAVG</sequence>
<dbReference type="EMBL" id="CADEAL010004452">
    <property type="protein sequence ID" value="CAB1459914.1"/>
    <property type="molecule type" value="Genomic_DNA"/>
</dbReference>
<protein>
    <submittedName>
        <fullName evidence="2">Uncharacterized protein</fullName>
    </submittedName>
</protein>
<reference evidence="2" key="1">
    <citation type="submission" date="2020-03" db="EMBL/GenBank/DDBJ databases">
        <authorList>
            <person name="Weist P."/>
        </authorList>
    </citation>
    <scope>NUCLEOTIDE SEQUENCE</scope>
</reference>
<proteinExistence type="predicted"/>
<evidence type="ECO:0000313" key="2">
    <source>
        <dbReference type="EMBL" id="CAB1459914.1"/>
    </source>
</evidence>
<dbReference type="AlphaFoldDB" id="A0A9N7ZFA4"/>
<evidence type="ECO:0000256" key="1">
    <source>
        <dbReference type="SAM" id="MobiDB-lite"/>
    </source>
</evidence>
<feature type="region of interest" description="Disordered" evidence="1">
    <location>
        <begin position="77"/>
        <end position="122"/>
    </location>
</feature>